<dbReference type="Gene3D" id="2.60.120.650">
    <property type="entry name" value="Cupin"/>
    <property type="match status" value="1"/>
</dbReference>
<feature type="region of interest" description="Disordered" evidence="7">
    <location>
        <begin position="109"/>
        <end position="239"/>
    </location>
</feature>
<name>A0A1I8IM67_9PLAT</name>
<accession>A0A1I8IM67</accession>
<dbReference type="PROSITE" id="PS50016">
    <property type="entry name" value="ZF_PHD_2"/>
    <property type="match status" value="1"/>
</dbReference>
<evidence type="ECO:0000256" key="3">
    <source>
        <dbReference type="ARBA" id="ARBA00022771"/>
    </source>
</evidence>
<dbReference type="GO" id="GO:0045893">
    <property type="term" value="P:positive regulation of DNA-templated transcription"/>
    <property type="evidence" value="ECO:0007669"/>
    <property type="project" value="TreeGrafter"/>
</dbReference>
<feature type="region of interest" description="Disordered" evidence="7">
    <location>
        <begin position="1"/>
        <end position="51"/>
    </location>
</feature>
<evidence type="ECO:0000313" key="11">
    <source>
        <dbReference type="WBParaSite" id="maker-uti_cns_0014278-snap-gene-0.4-mRNA-1"/>
    </source>
</evidence>
<feature type="compositionally biased region" description="Low complexity" evidence="7">
    <location>
        <begin position="142"/>
        <end position="153"/>
    </location>
</feature>
<feature type="compositionally biased region" description="Basic residues" evidence="7">
    <location>
        <begin position="123"/>
        <end position="134"/>
    </location>
</feature>
<dbReference type="GO" id="GO:0048188">
    <property type="term" value="C:Set1C/COMPASS complex"/>
    <property type="evidence" value="ECO:0007669"/>
    <property type="project" value="InterPro"/>
</dbReference>
<feature type="domain" description="CXXC-type" evidence="9">
    <location>
        <begin position="371"/>
        <end position="420"/>
    </location>
</feature>
<feature type="region of interest" description="Disordered" evidence="7">
    <location>
        <begin position="330"/>
        <end position="352"/>
    </location>
</feature>
<dbReference type="AlphaFoldDB" id="A0A1I8IM67"/>
<dbReference type="Pfam" id="PF02008">
    <property type="entry name" value="zf-CXXC"/>
    <property type="match status" value="1"/>
</dbReference>
<keyword evidence="3 6" id="KW-0863">Zinc-finger</keyword>
<dbReference type="InterPro" id="IPR001965">
    <property type="entry name" value="Znf_PHD"/>
</dbReference>
<dbReference type="PANTHER" id="PTHR46174:SF1">
    <property type="entry name" value="CXXC-TYPE ZINC FINGER PROTEIN 1"/>
    <property type="match status" value="1"/>
</dbReference>
<evidence type="ECO:0000259" key="9">
    <source>
        <dbReference type="PROSITE" id="PS51058"/>
    </source>
</evidence>
<dbReference type="InterPro" id="IPR019787">
    <property type="entry name" value="Znf_PHD-finger"/>
</dbReference>
<dbReference type="Proteomes" id="UP000095280">
    <property type="component" value="Unplaced"/>
</dbReference>
<dbReference type="InterPro" id="IPR037869">
    <property type="entry name" value="Spp1/CFP1"/>
</dbReference>
<dbReference type="PANTHER" id="PTHR46174">
    <property type="entry name" value="CXXC-TYPE ZINC FINGER PROTEIN 1"/>
    <property type="match status" value="1"/>
</dbReference>
<keyword evidence="10" id="KW-1185">Reference proteome</keyword>
<evidence type="ECO:0000256" key="5">
    <source>
        <dbReference type="ARBA" id="ARBA00023242"/>
    </source>
</evidence>
<dbReference type="SUPFAM" id="SSF57903">
    <property type="entry name" value="FYVE/PHD zinc finger"/>
    <property type="match status" value="1"/>
</dbReference>
<feature type="region of interest" description="Disordered" evidence="7">
    <location>
        <begin position="463"/>
        <end position="500"/>
    </location>
</feature>
<evidence type="ECO:0000313" key="10">
    <source>
        <dbReference type="Proteomes" id="UP000095280"/>
    </source>
</evidence>
<sequence length="633" mass="68426">KRQQARSGVGSRRSPTGSPRLKVETKAMQKAVHMSSAAPRTSSRPAKPPKPVYCLCRSTDSTRFMIACDSCEEWFHGDCVSVTASLAERIVAYYCEACRKRNRRLAVQYKPAASPTANSKPDAKHRRRGKQSATRKRDASEASKSSNSSPAESATRRKARNVKNQQDGSKADGPASTLQNGRGGSPSGRQQRRQRGGQQSRRAEPAQPDSSPDTARRRGRRRARQSPIRQISNDANDEAIVDEALDDSIDDVSAELVPDGGGSGGGGGNNGIVVVPDPPSLLSSPSAAAAAAAAAALGAVVSDVDVDEDEAEAVVVDADDIAVEEEMLLPAEDESATDDELETSGFRPPQMESDVEQDQNSLLDEDDFASTSVFRFPKRCGYCEACRLKADCGRCEVCQAKKRYPSFKLDSVDCLARQCRTMAKLGGRLGSLPFPIQKRGRGRPSKASLSNEYFLYLSAGARPRRRDDYSGGHQKQQRLSPAPAALLQQQQQQRPAAAVAAPIADLGRKRRHHQQHQRLPVDDGLLVVQPASRPQFCTPYGLSYSDHSYCKHHASGGWQRQSPQPVSQLVSPVSSAAAVAAALSAAASVSASVAQPFSQQQQLIQQHQQQQAFYTLNDDTDNLKVTWPEEAAA</sequence>
<feature type="compositionally biased region" description="Acidic residues" evidence="7">
    <location>
        <begin position="330"/>
        <end position="342"/>
    </location>
</feature>
<dbReference type="GO" id="GO:0003677">
    <property type="term" value="F:DNA binding"/>
    <property type="evidence" value="ECO:0007669"/>
    <property type="project" value="InterPro"/>
</dbReference>
<evidence type="ECO:0000256" key="7">
    <source>
        <dbReference type="SAM" id="MobiDB-lite"/>
    </source>
</evidence>
<dbReference type="GO" id="GO:0008270">
    <property type="term" value="F:zinc ion binding"/>
    <property type="evidence" value="ECO:0007669"/>
    <property type="project" value="UniProtKB-KW"/>
</dbReference>
<dbReference type="PROSITE" id="PS51058">
    <property type="entry name" value="ZF_CXXC"/>
    <property type="match status" value="1"/>
</dbReference>
<keyword evidence="2" id="KW-0479">Metal-binding</keyword>
<feature type="compositionally biased region" description="Low complexity" evidence="7">
    <location>
        <begin position="477"/>
        <end position="500"/>
    </location>
</feature>
<dbReference type="PROSITE" id="PS01359">
    <property type="entry name" value="ZF_PHD_1"/>
    <property type="match status" value="1"/>
</dbReference>
<comment type="subcellular location">
    <subcellularLocation>
        <location evidence="1">Nucleus</location>
    </subcellularLocation>
</comment>
<dbReference type="CDD" id="cd15553">
    <property type="entry name" value="PHD_Cfp1"/>
    <property type="match status" value="1"/>
</dbReference>
<evidence type="ECO:0000256" key="1">
    <source>
        <dbReference type="ARBA" id="ARBA00004123"/>
    </source>
</evidence>
<dbReference type="InterPro" id="IPR002857">
    <property type="entry name" value="Znf_CXXC"/>
</dbReference>
<dbReference type="WBParaSite" id="maker-uti_cns_0014278-snap-gene-0.4-mRNA-1">
    <property type="protein sequence ID" value="maker-uti_cns_0014278-snap-gene-0.4-mRNA-1"/>
    <property type="gene ID" value="maker-uti_cns_0014278-snap-gene-0.4"/>
</dbReference>
<feature type="compositionally biased region" description="Low complexity" evidence="7">
    <location>
        <begin position="35"/>
        <end position="45"/>
    </location>
</feature>
<evidence type="ECO:0000256" key="4">
    <source>
        <dbReference type="ARBA" id="ARBA00022833"/>
    </source>
</evidence>
<dbReference type="SMART" id="SM00249">
    <property type="entry name" value="PHD"/>
    <property type="match status" value="1"/>
</dbReference>
<dbReference type="InterPro" id="IPR011011">
    <property type="entry name" value="Znf_FYVE_PHD"/>
</dbReference>
<protein>
    <submittedName>
        <fullName evidence="11">CXXC-type domain-containing protein</fullName>
    </submittedName>
</protein>
<keyword evidence="4" id="KW-0862">Zinc</keyword>
<proteinExistence type="predicted"/>
<organism evidence="10 11">
    <name type="scientific">Macrostomum lignano</name>
    <dbReference type="NCBI Taxonomy" id="282301"/>
    <lineage>
        <taxon>Eukaryota</taxon>
        <taxon>Metazoa</taxon>
        <taxon>Spiralia</taxon>
        <taxon>Lophotrochozoa</taxon>
        <taxon>Platyhelminthes</taxon>
        <taxon>Rhabditophora</taxon>
        <taxon>Macrostomorpha</taxon>
        <taxon>Macrostomida</taxon>
        <taxon>Macrostomidae</taxon>
        <taxon>Macrostomum</taxon>
    </lineage>
</organism>
<keyword evidence="5" id="KW-0539">Nucleus</keyword>
<dbReference type="InterPro" id="IPR019786">
    <property type="entry name" value="Zinc_finger_PHD-type_CS"/>
</dbReference>
<reference evidence="11" key="1">
    <citation type="submission" date="2016-11" db="UniProtKB">
        <authorList>
            <consortium name="WormBaseParasite"/>
        </authorList>
    </citation>
    <scope>IDENTIFICATION</scope>
</reference>
<evidence type="ECO:0000256" key="2">
    <source>
        <dbReference type="ARBA" id="ARBA00022723"/>
    </source>
</evidence>
<evidence type="ECO:0000259" key="8">
    <source>
        <dbReference type="PROSITE" id="PS50016"/>
    </source>
</evidence>
<feature type="domain" description="PHD-type" evidence="8">
    <location>
        <begin position="51"/>
        <end position="101"/>
    </location>
</feature>
<evidence type="ECO:0000256" key="6">
    <source>
        <dbReference type="PROSITE-ProRule" id="PRU00509"/>
    </source>
</evidence>
<dbReference type="Pfam" id="PF00628">
    <property type="entry name" value="PHD"/>
    <property type="match status" value="1"/>
</dbReference>